<feature type="compositionally biased region" description="Polar residues" evidence="1">
    <location>
        <begin position="72"/>
        <end position="81"/>
    </location>
</feature>
<keyword evidence="3" id="KW-1185">Reference proteome</keyword>
<name>A0A9P6QBN4_9FUNG</name>
<comment type="caution">
    <text evidence="2">The sequence shown here is derived from an EMBL/GenBank/DDBJ whole genome shotgun (WGS) entry which is preliminary data.</text>
</comment>
<feature type="region of interest" description="Disordered" evidence="1">
    <location>
        <begin position="42"/>
        <end position="81"/>
    </location>
</feature>
<evidence type="ECO:0000256" key="1">
    <source>
        <dbReference type="SAM" id="MobiDB-lite"/>
    </source>
</evidence>
<protein>
    <submittedName>
        <fullName evidence="2">Uncharacterized protein</fullName>
    </submittedName>
</protein>
<dbReference type="EMBL" id="JAAAJB010000125">
    <property type="protein sequence ID" value="KAG0265006.1"/>
    <property type="molecule type" value="Genomic_DNA"/>
</dbReference>
<gene>
    <name evidence="2" type="ORF">DFQ27_000881</name>
</gene>
<sequence>MYAYDINNGYVYMPMCTFLGYRTSTYLVNKFFPTLYDPVPPPAPTTRLEKKKLARETHESNKREQRLARLESNANTTKKTD</sequence>
<evidence type="ECO:0000313" key="2">
    <source>
        <dbReference type="EMBL" id="KAG0265006.1"/>
    </source>
</evidence>
<proteinExistence type="predicted"/>
<accession>A0A9P6QBN4</accession>
<dbReference type="OrthoDB" id="2412728at2759"/>
<dbReference type="AlphaFoldDB" id="A0A9P6QBN4"/>
<evidence type="ECO:0000313" key="3">
    <source>
        <dbReference type="Proteomes" id="UP000807716"/>
    </source>
</evidence>
<reference evidence="2" key="1">
    <citation type="journal article" date="2020" name="Fungal Divers.">
        <title>Resolving the Mortierellaceae phylogeny through synthesis of multi-gene phylogenetics and phylogenomics.</title>
        <authorList>
            <person name="Vandepol N."/>
            <person name="Liber J."/>
            <person name="Desiro A."/>
            <person name="Na H."/>
            <person name="Kennedy M."/>
            <person name="Barry K."/>
            <person name="Grigoriev I.V."/>
            <person name="Miller A.N."/>
            <person name="O'Donnell K."/>
            <person name="Stajich J.E."/>
            <person name="Bonito G."/>
        </authorList>
    </citation>
    <scope>NUCLEOTIDE SEQUENCE</scope>
    <source>
        <strain evidence="2">BC1065</strain>
    </source>
</reference>
<feature type="compositionally biased region" description="Basic and acidic residues" evidence="1">
    <location>
        <begin position="54"/>
        <end position="69"/>
    </location>
</feature>
<organism evidence="2 3">
    <name type="scientific">Actinomortierella ambigua</name>
    <dbReference type="NCBI Taxonomy" id="1343610"/>
    <lineage>
        <taxon>Eukaryota</taxon>
        <taxon>Fungi</taxon>
        <taxon>Fungi incertae sedis</taxon>
        <taxon>Mucoromycota</taxon>
        <taxon>Mortierellomycotina</taxon>
        <taxon>Mortierellomycetes</taxon>
        <taxon>Mortierellales</taxon>
        <taxon>Mortierellaceae</taxon>
        <taxon>Actinomortierella</taxon>
    </lineage>
</organism>
<dbReference type="Proteomes" id="UP000807716">
    <property type="component" value="Unassembled WGS sequence"/>
</dbReference>